<dbReference type="EnsemblMetazoa" id="ISCW014540-RA">
    <property type="protein sequence ID" value="ISCW014540-PA"/>
    <property type="gene ID" value="ISCW014540"/>
</dbReference>
<evidence type="ECO:0000313" key="1">
    <source>
        <dbReference type="EMBL" id="EEC19264.1"/>
    </source>
</evidence>
<dbReference type="EMBL" id="DS958016">
    <property type="protein sequence ID" value="EEC19264.1"/>
    <property type="molecule type" value="Genomic_DNA"/>
</dbReference>
<organism>
    <name type="scientific">Ixodes scapularis</name>
    <name type="common">Black-legged tick</name>
    <name type="synonym">Deer tick</name>
    <dbReference type="NCBI Taxonomy" id="6945"/>
    <lineage>
        <taxon>Eukaryota</taxon>
        <taxon>Metazoa</taxon>
        <taxon>Ecdysozoa</taxon>
        <taxon>Arthropoda</taxon>
        <taxon>Chelicerata</taxon>
        <taxon>Arachnida</taxon>
        <taxon>Acari</taxon>
        <taxon>Parasitiformes</taxon>
        <taxon>Ixodida</taxon>
        <taxon>Ixodoidea</taxon>
        <taxon>Ixodidae</taxon>
        <taxon>Ixodinae</taxon>
        <taxon>Ixodes</taxon>
    </lineage>
</organism>
<dbReference type="InParanoid" id="B7QK92"/>
<dbReference type="EMBL" id="ABJB010172113">
    <property type="status" value="NOT_ANNOTATED_CDS"/>
    <property type="molecule type" value="Genomic_DNA"/>
</dbReference>
<name>B7QK92_IXOSC</name>
<dbReference type="VEuPathDB" id="VectorBase:ISCW014540"/>
<reference evidence="1 3" key="1">
    <citation type="submission" date="2008-03" db="EMBL/GenBank/DDBJ databases">
        <title>Annotation of Ixodes scapularis.</title>
        <authorList>
            <consortium name="Ixodes scapularis Genome Project Consortium"/>
            <person name="Caler E."/>
            <person name="Hannick L.I."/>
            <person name="Bidwell S."/>
            <person name="Joardar V."/>
            <person name="Thiagarajan M."/>
            <person name="Amedeo P."/>
            <person name="Galinsky K.J."/>
            <person name="Schobel S."/>
            <person name="Inman J."/>
            <person name="Hostetler J."/>
            <person name="Miller J."/>
            <person name="Hammond M."/>
            <person name="Megy K."/>
            <person name="Lawson D."/>
            <person name="Kodira C."/>
            <person name="Sutton G."/>
            <person name="Meyer J."/>
            <person name="Hill C.A."/>
            <person name="Birren B."/>
            <person name="Nene V."/>
            <person name="Collins F."/>
            <person name="Alarcon-Chaidez F."/>
            <person name="Wikel S."/>
            <person name="Strausberg R."/>
        </authorList>
    </citation>
    <scope>NUCLEOTIDE SEQUENCE [LARGE SCALE GENOMIC DNA]</scope>
    <source>
        <strain evidence="3">Wikel</strain>
        <strain evidence="1">Wikel colony</strain>
    </source>
</reference>
<accession>B7QK92</accession>
<dbReference type="VEuPathDB" id="VectorBase:ISCI014540"/>
<evidence type="ECO:0000313" key="3">
    <source>
        <dbReference type="Proteomes" id="UP000001555"/>
    </source>
</evidence>
<sequence>METQLAPGERFQHPTGRRLEGLVAGDHREIASDARCFISVWPWYHLEQGTVVSPRYVHGLGTDCRTDERGRLSLFHEVDFGDLLSAMRKKGGGWRYLRKP</sequence>
<reference evidence="2" key="2">
    <citation type="submission" date="2020-05" db="UniProtKB">
        <authorList>
            <consortium name="EnsemblMetazoa"/>
        </authorList>
    </citation>
    <scope>IDENTIFICATION</scope>
    <source>
        <strain evidence="2">wikel</strain>
    </source>
</reference>
<dbReference type="HOGENOM" id="CLU_2309106_0_0_1"/>
<dbReference type="Proteomes" id="UP000001555">
    <property type="component" value="Unassembled WGS sequence"/>
</dbReference>
<protein>
    <submittedName>
        <fullName evidence="1 2">Uncharacterized protein</fullName>
    </submittedName>
</protein>
<dbReference type="AlphaFoldDB" id="B7QK92"/>
<gene>
    <name evidence="1" type="ORF">IscW_ISCW014540</name>
</gene>
<keyword evidence="3" id="KW-1185">Reference proteome</keyword>
<evidence type="ECO:0000313" key="2">
    <source>
        <dbReference type="EnsemblMetazoa" id="ISCW014540-PA"/>
    </source>
</evidence>
<dbReference type="PaxDb" id="6945-B7QK92"/>
<proteinExistence type="predicted"/>